<feature type="region of interest" description="Disordered" evidence="1">
    <location>
        <begin position="202"/>
        <end position="224"/>
    </location>
</feature>
<keyword evidence="4" id="KW-1185">Reference proteome</keyword>
<dbReference type="RefSeq" id="WP_025411538.1">
    <property type="nucleotide sequence ID" value="NZ_CP007128.1"/>
</dbReference>
<dbReference type="Gene3D" id="1.20.58.1480">
    <property type="match status" value="1"/>
</dbReference>
<evidence type="ECO:0000313" key="3">
    <source>
        <dbReference type="EMBL" id="AHG90063.1"/>
    </source>
</evidence>
<dbReference type="HOGENOM" id="CLU_048359_1_1_0"/>
<dbReference type="STRING" id="861299.J421_2526"/>
<dbReference type="Proteomes" id="UP000019151">
    <property type="component" value="Chromosome"/>
</dbReference>
<protein>
    <submittedName>
        <fullName evidence="3">Peptidase S16 lon domain protein</fullName>
    </submittedName>
</protein>
<organism evidence="3 4">
    <name type="scientific">Gemmatirosa kalamazoonensis</name>
    <dbReference type="NCBI Taxonomy" id="861299"/>
    <lineage>
        <taxon>Bacteria</taxon>
        <taxon>Pseudomonadati</taxon>
        <taxon>Gemmatimonadota</taxon>
        <taxon>Gemmatimonadia</taxon>
        <taxon>Gemmatimonadales</taxon>
        <taxon>Gemmatimonadaceae</taxon>
        <taxon>Gemmatirosa</taxon>
    </lineage>
</organism>
<dbReference type="PANTHER" id="PTHR46732">
    <property type="entry name" value="ATP-DEPENDENT PROTEASE LA (LON) DOMAIN PROTEIN"/>
    <property type="match status" value="1"/>
</dbReference>
<dbReference type="Pfam" id="PF02190">
    <property type="entry name" value="LON_substr_bdg"/>
    <property type="match status" value="1"/>
</dbReference>
<feature type="domain" description="Lon N-terminal" evidence="2">
    <location>
        <begin position="6"/>
        <end position="197"/>
    </location>
</feature>
<dbReference type="InterPro" id="IPR003111">
    <property type="entry name" value="Lon_prtase_N"/>
</dbReference>
<dbReference type="AlphaFoldDB" id="W0RKU7"/>
<dbReference type="SMART" id="SM00464">
    <property type="entry name" value="LON"/>
    <property type="match status" value="1"/>
</dbReference>
<dbReference type="InterPro" id="IPR015947">
    <property type="entry name" value="PUA-like_sf"/>
</dbReference>
<dbReference type="Gene3D" id="2.30.130.40">
    <property type="entry name" value="LON domain-like"/>
    <property type="match status" value="1"/>
</dbReference>
<evidence type="ECO:0000259" key="2">
    <source>
        <dbReference type="PROSITE" id="PS51787"/>
    </source>
</evidence>
<dbReference type="InParanoid" id="W0RKU7"/>
<dbReference type="PROSITE" id="PS51787">
    <property type="entry name" value="LON_N"/>
    <property type="match status" value="1"/>
</dbReference>
<dbReference type="eggNOG" id="COG2802">
    <property type="taxonomic scope" value="Bacteria"/>
</dbReference>
<reference evidence="3 4" key="1">
    <citation type="journal article" date="2014" name="Genome Announc.">
        <title>Genome Sequence and Methylome of Soil Bacterium Gemmatirosa kalamazoonensis KBS708T, a Member of the Rarely Cultivated Gemmatimonadetes Phylum.</title>
        <authorList>
            <person name="Debruyn J.M."/>
            <person name="Radosevich M."/>
            <person name="Wommack K.E."/>
            <person name="Polson S.W."/>
            <person name="Hauser L.J."/>
            <person name="Fawaz M.N."/>
            <person name="Korlach J."/>
            <person name="Tsai Y.C."/>
        </authorList>
    </citation>
    <scope>NUCLEOTIDE SEQUENCE [LARGE SCALE GENOMIC DNA]</scope>
    <source>
        <strain evidence="3 4">KBS708</strain>
    </source>
</reference>
<evidence type="ECO:0000256" key="1">
    <source>
        <dbReference type="SAM" id="MobiDB-lite"/>
    </source>
</evidence>
<dbReference type="EMBL" id="CP007128">
    <property type="protein sequence ID" value="AHG90063.1"/>
    <property type="molecule type" value="Genomic_DNA"/>
</dbReference>
<evidence type="ECO:0000313" key="4">
    <source>
        <dbReference type="Proteomes" id="UP000019151"/>
    </source>
</evidence>
<proteinExistence type="predicted"/>
<accession>W0RKU7</accession>
<dbReference type="PANTHER" id="PTHR46732:SF8">
    <property type="entry name" value="ATP-DEPENDENT PROTEASE LA (LON) DOMAIN PROTEIN"/>
    <property type="match status" value="1"/>
</dbReference>
<dbReference type="KEGG" id="gba:J421_2526"/>
<dbReference type="OrthoDB" id="9806457at2"/>
<gene>
    <name evidence="3" type="ORF">J421_2526</name>
</gene>
<dbReference type="SUPFAM" id="SSF88697">
    <property type="entry name" value="PUA domain-like"/>
    <property type="match status" value="1"/>
</dbReference>
<dbReference type="InterPro" id="IPR046336">
    <property type="entry name" value="Lon_prtase_N_sf"/>
</dbReference>
<name>W0RKU7_9BACT</name>
<sequence length="224" mass="24193">MIARRLPLFPLPLVLFPGTVMPLHIFEPRYREMLADCRDGDGRFGIILTGGEPERALPAGHVGCVAELREVQMLADGRANVLVEGTRRFALERLVDAPHAYHVALVADYDDEPGDDRAALDDGAQRVRSAFARVARAARAIADDDAPLPDLPDDPALVAFRVASLVDFDRADRQALLVSRSPLARLVTVASLLERAVPGVEDRAATHRRARGNGHGPADAFGAA</sequence>